<comment type="caution">
    <text evidence="3">The sequence shown here is derived from an EMBL/GenBank/DDBJ whole genome shotgun (WGS) entry which is preliminary data.</text>
</comment>
<organism evidence="3 4">
    <name type="scientific">Pseudomonas morbosilactucae</name>
    <dbReference type="NCBI Taxonomy" id="2938197"/>
    <lineage>
        <taxon>Bacteria</taxon>
        <taxon>Pseudomonadati</taxon>
        <taxon>Pseudomonadota</taxon>
        <taxon>Gammaproteobacteria</taxon>
        <taxon>Pseudomonadales</taxon>
        <taxon>Pseudomonadaceae</taxon>
        <taxon>Pseudomonas</taxon>
    </lineage>
</organism>
<dbReference type="SUPFAM" id="SSF56801">
    <property type="entry name" value="Acetyl-CoA synthetase-like"/>
    <property type="match status" value="1"/>
</dbReference>
<evidence type="ECO:0000313" key="3">
    <source>
        <dbReference type="EMBL" id="MCK9815295.1"/>
    </source>
</evidence>
<sequence length="738" mass="83136">MRNTEQLALVQRFVRLPLAQRKAFLEKLGSKGMSFVQLPIPAVQDEFDTIPLSYAQQRQWFLWKFDPSSSAYNIPTALRLKGVLDSEALEAAFNQLIARHQSLRTTFVEEGEQPQQRIAQQQPLRLQHSALPANLQGAEHEAWIKAFVESETQQPFDLASGPLLRVCLLQVAQDEYVLVLTVHHIVADGWSMPVMVEELIQLYAAQREGRQVELAVLPIQYADYAIWQRSWMEAGERERQLAYWTAQLGDEQPVLELPSDRPRPAVQSLRGATLAVPLAEHLSAGLKQLAQQQGVTPFMLLLASFQTLLHRYSGQSDIRVGVPIANRNRVETERLIGFFVNTQILRARFDQQPTFSALLQQVKQASLDAQVYQDLPFDQLVEALHPERSMSHNPLFQVLFNYQRDAGRGAASQNLAGLQVEGLGWENNTAQFDLTLDVVETEGGLNASLSYATDLFDATTVERMAGHWLNLLQAVVATPEQRVGELPLLDVAERGEILHDWNPQQAEYPSNRCIHERITEQAERSPQAIALNYGSEHLTYEQLNSRANQLAHRLIELGVGPEARVGLATERSLEMIVGLLAILKAGGAYVPLDPEYPEDRLNYMMQDSGIALLLTQSHLQERLPVFAGQTLLLGQDLSAYSTANPAVQVDPANLAYIIYTSGSTGMPKGTLLPHHNVMRLFQATEHWFHFDEKDVWTMFHSYAFDFSVWEIFGALMYGGRLVVVPYLVSRSPEDFYQL</sequence>
<gene>
    <name evidence="3" type="ORF">M1B35_14430</name>
</gene>
<dbReference type="Proteomes" id="UP001155163">
    <property type="component" value="Unassembled WGS sequence"/>
</dbReference>
<reference evidence="3 4" key="1">
    <citation type="journal article" date="2022" name="Int. J. Syst. Evol. Microbiol.">
        <title>Pseudomonas aegrilactucae sp. nov. and Pseudomonas morbosilactucae sp. nov., pathogens causing bacterial rot of lettuce in Japan.</title>
        <authorList>
            <person name="Sawada H."/>
            <person name="Fujikawa T."/>
            <person name="Satou M."/>
        </authorList>
    </citation>
    <scope>NUCLEOTIDE SEQUENCE [LARGE SCALE GENOMIC DNA]</scope>
    <source>
        <strain evidence="3 4">MAFF 302046</strain>
    </source>
</reference>
<dbReference type="InterPro" id="IPR001242">
    <property type="entry name" value="Condensation_dom"/>
</dbReference>
<dbReference type="Pfam" id="PF00501">
    <property type="entry name" value="AMP-binding"/>
    <property type="match status" value="1"/>
</dbReference>
<dbReference type="InterPro" id="IPR000873">
    <property type="entry name" value="AMP-dep_synth/lig_dom"/>
</dbReference>
<reference evidence="3 4" key="2">
    <citation type="journal article" date="2023" name="Plant Pathol.">
        <title>Dismantling and reorganizing Pseudomonas marginalis sensu#lato.</title>
        <authorList>
            <person name="Sawada H."/>
            <person name="Fujikawa T."/>
            <person name="Satou M."/>
        </authorList>
    </citation>
    <scope>NUCLEOTIDE SEQUENCE [LARGE SCALE GENOMIC DNA]</scope>
    <source>
        <strain evidence="3 4">MAFF 302046</strain>
    </source>
</reference>
<dbReference type="EMBL" id="JALQCX010000025">
    <property type="protein sequence ID" value="MCK9815295.1"/>
    <property type="molecule type" value="Genomic_DNA"/>
</dbReference>
<evidence type="ECO:0000259" key="2">
    <source>
        <dbReference type="Pfam" id="PF00668"/>
    </source>
</evidence>
<keyword evidence="4" id="KW-1185">Reference proteome</keyword>
<protein>
    <submittedName>
        <fullName evidence="3">Condensation domain-containing protein</fullName>
    </submittedName>
</protein>
<feature type="non-terminal residue" evidence="3">
    <location>
        <position position="738"/>
    </location>
</feature>
<proteinExistence type="predicted"/>
<dbReference type="PROSITE" id="PS00455">
    <property type="entry name" value="AMP_BINDING"/>
    <property type="match status" value="1"/>
</dbReference>
<dbReference type="SUPFAM" id="SSF52777">
    <property type="entry name" value="CoA-dependent acyltransferases"/>
    <property type="match status" value="2"/>
</dbReference>
<dbReference type="CDD" id="cd19531">
    <property type="entry name" value="LCL_NRPS-like"/>
    <property type="match status" value="1"/>
</dbReference>
<dbReference type="Gene3D" id="3.30.559.10">
    <property type="entry name" value="Chloramphenicol acetyltransferase-like domain"/>
    <property type="match status" value="1"/>
</dbReference>
<evidence type="ECO:0000313" key="4">
    <source>
        <dbReference type="Proteomes" id="UP001155163"/>
    </source>
</evidence>
<dbReference type="Gene3D" id="3.40.50.980">
    <property type="match status" value="2"/>
</dbReference>
<accession>A0ABT0JHD0</accession>
<dbReference type="Gene3D" id="3.30.559.30">
    <property type="entry name" value="Nonribosomal peptide synthetase, condensation domain"/>
    <property type="match status" value="1"/>
</dbReference>
<feature type="domain" description="Condensation" evidence="2">
    <location>
        <begin position="48"/>
        <end position="497"/>
    </location>
</feature>
<dbReference type="InterPro" id="IPR020845">
    <property type="entry name" value="AMP-binding_CS"/>
</dbReference>
<dbReference type="PANTHER" id="PTHR45527">
    <property type="entry name" value="NONRIBOSOMAL PEPTIDE SYNTHETASE"/>
    <property type="match status" value="1"/>
</dbReference>
<dbReference type="Pfam" id="PF00668">
    <property type="entry name" value="Condensation"/>
    <property type="match status" value="1"/>
</dbReference>
<name>A0ABT0JHD0_9PSED</name>
<dbReference type="PANTHER" id="PTHR45527:SF14">
    <property type="entry name" value="PLIPASTATIN SYNTHASE SUBUNIT B"/>
    <property type="match status" value="1"/>
</dbReference>
<evidence type="ECO:0000259" key="1">
    <source>
        <dbReference type="Pfam" id="PF00501"/>
    </source>
</evidence>
<feature type="domain" description="AMP-dependent synthetase/ligase" evidence="1">
    <location>
        <begin position="519"/>
        <end position="733"/>
    </location>
</feature>
<dbReference type="InterPro" id="IPR023213">
    <property type="entry name" value="CAT-like_dom_sf"/>
</dbReference>
<dbReference type="RefSeq" id="WP_268262299.1">
    <property type="nucleotide sequence ID" value="NZ_JALQCX010000025.1"/>
</dbReference>